<feature type="binding site" evidence="5">
    <location>
        <position position="102"/>
    </location>
    <ligand>
        <name>Zn(2+)</name>
        <dbReference type="ChEBI" id="CHEBI:29105"/>
    </ligand>
</feature>
<dbReference type="InterPro" id="IPR014628">
    <property type="entry name" value="Man6P_isomerase_Firm_short"/>
</dbReference>
<dbReference type="KEGG" id="aar:Acear_0217"/>
<dbReference type="GO" id="GO:0005975">
    <property type="term" value="P:carbohydrate metabolic process"/>
    <property type="evidence" value="ECO:0007669"/>
    <property type="project" value="InterPro"/>
</dbReference>
<feature type="binding site" evidence="5">
    <location>
        <position position="120"/>
    </location>
    <ligand>
        <name>Zn(2+)</name>
        <dbReference type="ChEBI" id="CHEBI:29105"/>
    </ligand>
</feature>
<keyword evidence="9" id="KW-0413">Isomerase</keyword>
<dbReference type="OrthoDB" id="9808275at2"/>
<dbReference type="Proteomes" id="UP000001661">
    <property type="component" value="Chromosome"/>
</dbReference>
<evidence type="ECO:0000256" key="3">
    <source>
        <dbReference type="ARBA" id="ARBA00029741"/>
    </source>
</evidence>
<feature type="binding site" evidence="5">
    <location>
        <position position="178"/>
    </location>
    <ligand>
        <name>Zn(2+)</name>
        <dbReference type="ChEBI" id="CHEBI:29105"/>
    </ligand>
</feature>
<evidence type="ECO:0000259" key="7">
    <source>
        <dbReference type="Pfam" id="PF20511"/>
    </source>
</evidence>
<evidence type="ECO:0000256" key="6">
    <source>
        <dbReference type="PIRSR" id="PIRSR036894-2"/>
    </source>
</evidence>
<dbReference type="Pfam" id="PF21621">
    <property type="entry name" value="MPI_cupin_dom"/>
    <property type="match status" value="1"/>
</dbReference>
<dbReference type="HOGENOM" id="CLU_020529_0_1_9"/>
<name>D9QTK4_ACEAZ</name>
<dbReference type="InterPro" id="IPR014710">
    <property type="entry name" value="RmlC-like_jellyroll"/>
</dbReference>
<dbReference type="eggNOG" id="COG1482">
    <property type="taxonomic scope" value="Bacteria"/>
</dbReference>
<dbReference type="CDD" id="cd07010">
    <property type="entry name" value="cupin_PMI_type_I_N_bac"/>
    <property type="match status" value="1"/>
</dbReference>
<evidence type="ECO:0000259" key="8">
    <source>
        <dbReference type="Pfam" id="PF21621"/>
    </source>
</evidence>
<accession>D9QTK4</accession>
<feature type="domain" description="Phosphomannose isomerase type I catalytic" evidence="7">
    <location>
        <begin position="6"/>
        <end position="112"/>
    </location>
</feature>
<evidence type="ECO:0000313" key="10">
    <source>
        <dbReference type="Proteomes" id="UP000001661"/>
    </source>
</evidence>
<feature type="active site" evidence="6">
    <location>
        <position position="198"/>
    </location>
</feature>
<evidence type="ECO:0000256" key="4">
    <source>
        <dbReference type="ARBA" id="ARBA00030762"/>
    </source>
</evidence>
<comment type="cofactor">
    <cofactor evidence="5">
        <name>Zn(2+)</name>
        <dbReference type="ChEBI" id="CHEBI:29105"/>
    </cofactor>
    <text evidence="5">Binds 1 zinc ion per subunit.</text>
</comment>
<keyword evidence="2 5" id="KW-0862">Zinc</keyword>
<evidence type="ECO:0000256" key="5">
    <source>
        <dbReference type="PIRSR" id="PIRSR036894-1"/>
    </source>
</evidence>
<dbReference type="STRING" id="574087.Acear_0217"/>
<reference evidence="9 10" key="1">
    <citation type="journal article" date="2010" name="Stand. Genomic Sci.">
        <title>Complete genome sequence of Acetohalobium arabaticum type strain (Z-7288).</title>
        <authorList>
            <person name="Sikorski J."/>
            <person name="Lapidus A."/>
            <person name="Chertkov O."/>
            <person name="Lucas S."/>
            <person name="Copeland A."/>
            <person name="Glavina Del Rio T."/>
            <person name="Nolan M."/>
            <person name="Tice H."/>
            <person name="Cheng J.F."/>
            <person name="Han C."/>
            <person name="Brambilla E."/>
            <person name="Pitluck S."/>
            <person name="Liolios K."/>
            <person name="Ivanova N."/>
            <person name="Mavromatis K."/>
            <person name="Mikhailova N."/>
            <person name="Pati A."/>
            <person name="Bruce D."/>
            <person name="Detter C."/>
            <person name="Tapia R."/>
            <person name="Goodwin L."/>
            <person name="Chen A."/>
            <person name="Palaniappan K."/>
            <person name="Land M."/>
            <person name="Hauser L."/>
            <person name="Chang Y.J."/>
            <person name="Jeffries C.D."/>
            <person name="Rohde M."/>
            <person name="Goker M."/>
            <person name="Spring S."/>
            <person name="Woyke T."/>
            <person name="Bristow J."/>
            <person name="Eisen J.A."/>
            <person name="Markowitz V."/>
            <person name="Hugenholtz P."/>
            <person name="Kyrpides N.C."/>
            <person name="Klenk H.P."/>
        </authorList>
    </citation>
    <scope>NUCLEOTIDE SEQUENCE [LARGE SCALE GENOMIC DNA]</scope>
    <source>
        <strain evidence="10">ATCC 49924 / DSM 5501 / Z-7288</strain>
    </source>
</reference>
<dbReference type="AlphaFoldDB" id="D9QTK4"/>
<feature type="domain" description="Mannose-6-phosphate isomerase cupin" evidence="8">
    <location>
        <begin position="250"/>
        <end position="322"/>
    </location>
</feature>
<protein>
    <recommendedName>
        <fullName evidence="3">Phosphohexomutase</fullName>
    </recommendedName>
    <alternativeName>
        <fullName evidence="4">Phosphomannose isomerase</fullName>
    </alternativeName>
</protein>
<dbReference type="InterPro" id="IPR011051">
    <property type="entry name" value="RmlC_Cupin_sf"/>
</dbReference>
<dbReference type="InterPro" id="IPR049071">
    <property type="entry name" value="MPI_cupin_dom"/>
</dbReference>
<dbReference type="GO" id="GO:0008270">
    <property type="term" value="F:zinc ion binding"/>
    <property type="evidence" value="ECO:0007669"/>
    <property type="project" value="InterPro"/>
</dbReference>
<organism evidence="9 10">
    <name type="scientific">Acetohalobium arabaticum (strain ATCC 49924 / DSM 5501 / Z-7288)</name>
    <dbReference type="NCBI Taxonomy" id="574087"/>
    <lineage>
        <taxon>Bacteria</taxon>
        <taxon>Bacillati</taxon>
        <taxon>Bacillota</taxon>
        <taxon>Clostridia</taxon>
        <taxon>Halanaerobiales</taxon>
        <taxon>Halobacteroidaceae</taxon>
        <taxon>Acetohalobium</taxon>
    </lineage>
</organism>
<evidence type="ECO:0000256" key="1">
    <source>
        <dbReference type="ARBA" id="ARBA00022723"/>
    </source>
</evidence>
<keyword evidence="1 5" id="KW-0479">Metal-binding</keyword>
<keyword evidence="10" id="KW-1185">Reference proteome</keyword>
<dbReference type="EMBL" id="CP002105">
    <property type="protein sequence ID" value="ADL11768.1"/>
    <property type="molecule type" value="Genomic_DNA"/>
</dbReference>
<dbReference type="SUPFAM" id="SSF51182">
    <property type="entry name" value="RmlC-like cupins"/>
    <property type="match status" value="1"/>
</dbReference>
<gene>
    <name evidence="9" type="ordered locus">Acear_0217</name>
</gene>
<sequence>MFYPLKFKPIYKEKIWGGNRLAAQFDRNLPADRIGESWELAAHKNGTSIISNGYFKGESLPELIDKYWTEIMGQKIKRSDYDKFPLLIKLLDANDKLSVQVHPDDEYAAKYRIGDSGKNELWYIIDAKPKAELIYDLQPEVTKEELAASIETGQVIDKLKSIPVESGDVIFIPAGTVHSIKEGILLAEIQQNSDTTYRIYDWNRVDNNGQPRKLNIKEALKAIDFSRKSHAKCQSIKLKEDNYQREILSISEHFITEKIKVKDSFTAEPVKKRFEVLLPLAGQAIINYNQGTLKVSRGETVLIPACLDSYQLEGEIEVLRIYIVSDIDKFAARLAADGIAETKIDEITF</sequence>
<dbReference type="PIRSF" id="PIRSF036894">
    <property type="entry name" value="PMI_Firm_short"/>
    <property type="match status" value="1"/>
</dbReference>
<dbReference type="RefSeq" id="WP_013277214.1">
    <property type="nucleotide sequence ID" value="NC_014378.1"/>
</dbReference>
<dbReference type="Gene3D" id="2.60.120.10">
    <property type="entry name" value="Jelly Rolls"/>
    <property type="match status" value="2"/>
</dbReference>
<dbReference type="PANTHER" id="PTHR42742:SF3">
    <property type="entry name" value="FRUCTOKINASE"/>
    <property type="match status" value="1"/>
</dbReference>
<dbReference type="InterPro" id="IPR046457">
    <property type="entry name" value="PMI_typeI_cat"/>
</dbReference>
<evidence type="ECO:0000256" key="2">
    <source>
        <dbReference type="ARBA" id="ARBA00022833"/>
    </source>
</evidence>
<evidence type="ECO:0000313" key="9">
    <source>
        <dbReference type="EMBL" id="ADL11768.1"/>
    </source>
</evidence>
<proteinExistence type="predicted"/>
<dbReference type="GO" id="GO:0004476">
    <property type="term" value="F:mannose-6-phosphate isomerase activity"/>
    <property type="evidence" value="ECO:0007669"/>
    <property type="project" value="InterPro"/>
</dbReference>
<dbReference type="InterPro" id="IPR051804">
    <property type="entry name" value="Carb_Metab_Reg_Kinase/Isom"/>
</dbReference>
<dbReference type="PANTHER" id="PTHR42742">
    <property type="entry name" value="TRANSCRIPTIONAL REPRESSOR MPRA"/>
    <property type="match status" value="1"/>
</dbReference>
<dbReference type="Pfam" id="PF20511">
    <property type="entry name" value="PMI_typeI_cat"/>
    <property type="match status" value="1"/>
</dbReference>